<protein>
    <submittedName>
        <fullName evidence="2">BadF/BadG/BcrA/BcrD ATPase family protein</fullName>
    </submittedName>
</protein>
<name>A0ABP6M1E2_9MICC</name>
<dbReference type="Proteomes" id="UP001500236">
    <property type="component" value="Unassembled WGS sequence"/>
</dbReference>
<feature type="domain" description="ATPase BadF/BadG/BcrA/BcrD type" evidence="1">
    <location>
        <begin position="2"/>
        <end position="283"/>
    </location>
</feature>
<dbReference type="Pfam" id="PF01869">
    <property type="entry name" value="BcrAD_BadFG"/>
    <property type="match status" value="1"/>
</dbReference>
<sequence>MDVGQTSTKVLIRDALGSERRFRLGGVQTDRPLVPQLRVLIAHALNELGEDAVVALGVTGLTRPDAVAGLLLELPGDLDAREVRLAHDSVTSALGALGASCGAVVAAGTGTVALGVGRVRVARVDGWGNIMGDAGSAYWIGRAALDAAMRDHDGRGPRTAFREVAAARWPDLESAYVQLQNDPERVRTVASFAAEVSLLAESDAVCAEICAQAGRELAHTAGTALRRVEEPQGDDPTQVAAIGGVFASPAVLRAFRGCLADTVPRAQLLNSEVDGVDGSALMAGLSEVHPLRALISVARRQEGQE</sequence>
<dbReference type="PANTHER" id="PTHR43190">
    <property type="entry name" value="N-ACETYL-D-GLUCOSAMINE KINASE"/>
    <property type="match status" value="1"/>
</dbReference>
<dbReference type="Gene3D" id="3.30.420.40">
    <property type="match status" value="2"/>
</dbReference>
<dbReference type="EMBL" id="BAAAVT010000016">
    <property type="protein sequence ID" value="GAA3071026.1"/>
    <property type="molecule type" value="Genomic_DNA"/>
</dbReference>
<proteinExistence type="predicted"/>
<dbReference type="InterPro" id="IPR052519">
    <property type="entry name" value="Euk-type_GlcNAc_Kinase"/>
</dbReference>
<dbReference type="PANTHER" id="PTHR43190:SF3">
    <property type="entry name" value="N-ACETYL-D-GLUCOSAMINE KINASE"/>
    <property type="match status" value="1"/>
</dbReference>
<reference evidence="3" key="1">
    <citation type="journal article" date="2019" name="Int. J. Syst. Evol. Microbiol.">
        <title>The Global Catalogue of Microorganisms (GCM) 10K type strain sequencing project: providing services to taxonomists for standard genome sequencing and annotation.</title>
        <authorList>
            <consortium name="The Broad Institute Genomics Platform"/>
            <consortium name="The Broad Institute Genome Sequencing Center for Infectious Disease"/>
            <person name="Wu L."/>
            <person name="Ma J."/>
        </authorList>
    </citation>
    <scope>NUCLEOTIDE SEQUENCE [LARGE SCALE GENOMIC DNA]</scope>
    <source>
        <strain evidence="3">JCM 14309</strain>
    </source>
</reference>
<evidence type="ECO:0000313" key="2">
    <source>
        <dbReference type="EMBL" id="GAA3071026.1"/>
    </source>
</evidence>
<accession>A0ABP6M1E2</accession>
<comment type="caution">
    <text evidence="2">The sequence shown here is derived from an EMBL/GenBank/DDBJ whole genome shotgun (WGS) entry which is preliminary data.</text>
</comment>
<dbReference type="SUPFAM" id="SSF53067">
    <property type="entry name" value="Actin-like ATPase domain"/>
    <property type="match status" value="1"/>
</dbReference>
<gene>
    <name evidence="2" type="ORF">GCM10010529_24100</name>
</gene>
<evidence type="ECO:0000259" key="1">
    <source>
        <dbReference type="Pfam" id="PF01869"/>
    </source>
</evidence>
<dbReference type="InterPro" id="IPR043129">
    <property type="entry name" value="ATPase_NBD"/>
</dbReference>
<organism evidence="2 3">
    <name type="scientific">Nesterenkonia aethiopica</name>
    <dbReference type="NCBI Taxonomy" id="269144"/>
    <lineage>
        <taxon>Bacteria</taxon>
        <taxon>Bacillati</taxon>
        <taxon>Actinomycetota</taxon>
        <taxon>Actinomycetes</taxon>
        <taxon>Micrococcales</taxon>
        <taxon>Micrococcaceae</taxon>
        <taxon>Nesterenkonia</taxon>
    </lineage>
</organism>
<dbReference type="InterPro" id="IPR002731">
    <property type="entry name" value="ATPase_BadF"/>
</dbReference>
<keyword evidence="3" id="KW-1185">Reference proteome</keyword>
<evidence type="ECO:0000313" key="3">
    <source>
        <dbReference type="Proteomes" id="UP001500236"/>
    </source>
</evidence>